<accession>A0A158JY98</accession>
<organism evidence="3 4">
    <name type="scientific">Caballeronia udeis</name>
    <dbReference type="NCBI Taxonomy" id="1232866"/>
    <lineage>
        <taxon>Bacteria</taxon>
        <taxon>Pseudomonadati</taxon>
        <taxon>Pseudomonadota</taxon>
        <taxon>Betaproteobacteria</taxon>
        <taxon>Burkholderiales</taxon>
        <taxon>Burkholderiaceae</taxon>
        <taxon>Caballeronia</taxon>
    </lineage>
</organism>
<evidence type="ECO:0000259" key="2">
    <source>
        <dbReference type="PROSITE" id="PS51898"/>
    </source>
</evidence>
<dbReference type="InterPro" id="IPR013762">
    <property type="entry name" value="Integrase-like_cat_sf"/>
</dbReference>
<dbReference type="OrthoDB" id="305957at2"/>
<dbReference type="SUPFAM" id="SSF56349">
    <property type="entry name" value="DNA breaking-rejoining enzymes"/>
    <property type="match status" value="1"/>
</dbReference>
<evidence type="ECO:0000256" key="1">
    <source>
        <dbReference type="ARBA" id="ARBA00023172"/>
    </source>
</evidence>
<dbReference type="GO" id="GO:0006310">
    <property type="term" value="P:DNA recombination"/>
    <property type="evidence" value="ECO:0007669"/>
    <property type="project" value="UniProtKB-KW"/>
</dbReference>
<proteinExistence type="predicted"/>
<sequence length="89" mass="9609">MSRVRGAMGAITDYWAADSLQAYVTGLYRAAGTKGTSHSGRRTFATRLLSNGATIEQVQLLLGHESIDQTSRYIDVSLAEMARAMATVI</sequence>
<dbReference type="RefSeq" id="WP_082913869.1">
    <property type="nucleotide sequence ID" value="NZ_FCOK02000142.1"/>
</dbReference>
<name>A0A158JY98_9BURK</name>
<dbReference type="GO" id="GO:0003677">
    <property type="term" value="F:DNA binding"/>
    <property type="evidence" value="ECO:0007669"/>
    <property type="project" value="InterPro"/>
</dbReference>
<dbReference type="GO" id="GO:0015074">
    <property type="term" value="P:DNA integration"/>
    <property type="evidence" value="ECO:0007669"/>
    <property type="project" value="InterPro"/>
</dbReference>
<dbReference type="AlphaFoldDB" id="A0A158JY98"/>
<evidence type="ECO:0000313" key="4">
    <source>
        <dbReference type="Proteomes" id="UP000054683"/>
    </source>
</evidence>
<dbReference type="Pfam" id="PF00589">
    <property type="entry name" value="Phage_integrase"/>
    <property type="match status" value="1"/>
</dbReference>
<dbReference type="EMBL" id="FCOK02000142">
    <property type="protein sequence ID" value="SAL73852.1"/>
    <property type="molecule type" value="Genomic_DNA"/>
</dbReference>
<dbReference type="InterPro" id="IPR002104">
    <property type="entry name" value="Integrase_catalytic"/>
</dbReference>
<dbReference type="InterPro" id="IPR011010">
    <property type="entry name" value="DNA_brk_join_enz"/>
</dbReference>
<feature type="domain" description="Tyr recombinase" evidence="2">
    <location>
        <begin position="1"/>
        <end position="86"/>
    </location>
</feature>
<keyword evidence="1" id="KW-0233">DNA recombination</keyword>
<dbReference type="Proteomes" id="UP000054683">
    <property type="component" value="Unassembled WGS sequence"/>
</dbReference>
<dbReference type="PROSITE" id="PS51898">
    <property type="entry name" value="TYR_RECOMBINASE"/>
    <property type="match status" value="1"/>
</dbReference>
<protein>
    <submittedName>
        <fullName evidence="3">Integrase family protein</fullName>
    </submittedName>
</protein>
<reference evidence="3 4" key="1">
    <citation type="submission" date="2016-01" db="EMBL/GenBank/DDBJ databases">
        <authorList>
            <person name="Oliw E.H."/>
        </authorList>
    </citation>
    <scope>NUCLEOTIDE SEQUENCE [LARGE SCALE GENOMIC DNA]</scope>
    <source>
        <strain evidence="3">LMG 27134</strain>
    </source>
</reference>
<evidence type="ECO:0000313" key="3">
    <source>
        <dbReference type="EMBL" id="SAL73852.1"/>
    </source>
</evidence>
<dbReference type="Gene3D" id="1.10.443.10">
    <property type="entry name" value="Intergrase catalytic core"/>
    <property type="match status" value="1"/>
</dbReference>
<dbReference type="CDD" id="cd00397">
    <property type="entry name" value="DNA_BRE_C"/>
    <property type="match status" value="1"/>
</dbReference>
<gene>
    <name evidence="3" type="ORF">AWB69_09089</name>
</gene>